<organism evidence="1 2">
    <name type="scientific">Deinococcus malanensis</name>
    <dbReference type="NCBI Taxonomy" id="1706855"/>
    <lineage>
        <taxon>Bacteria</taxon>
        <taxon>Thermotogati</taxon>
        <taxon>Deinococcota</taxon>
        <taxon>Deinococci</taxon>
        <taxon>Deinococcales</taxon>
        <taxon>Deinococcaceae</taxon>
        <taxon>Deinococcus</taxon>
    </lineage>
</organism>
<gene>
    <name evidence="1" type="ORF">GCM10008955_40810</name>
</gene>
<dbReference type="EMBL" id="BMPP01000035">
    <property type="protein sequence ID" value="GGK42864.1"/>
    <property type="molecule type" value="Genomic_DNA"/>
</dbReference>
<sequence length="107" mass="12330">MVGRASDLSLEVKYDEGEQRWASLVNEAAAHAHFEPDLWPAYKAAYDAHYAFYEAVPRFSKAFNEAVTPPADARLTLRRWMRHITRTRVGCGISPRIRSTRWPITPR</sequence>
<evidence type="ECO:0000313" key="2">
    <source>
        <dbReference type="Proteomes" id="UP000647587"/>
    </source>
</evidence>
<name>A0ABQ2F391_9DEIO</name>
<reference evidence="2" key="1">
    <citation type="journal article" date="2019" name="Int. J. Syst. Evol. Microbiol.">
        <title>The Global Catalogue of Microorganisms (GCM) 10K type strain sequencing project: providing services to taxonomists for standard genome sequencing and annotation.</title>
        <authorList>
            <consortium name="The Broad Institute Genomics Platform"/>
            <consortium name="The Broad Institute Genome Sequencing Center for Infectious Disease"/>
            <person name="Wu L."/>
            <person name="Ma J."/>
        </authorList>
    </citation>
    <scope>NUCLEOTIDE SEQUENCE [LARGE SCALE GENOMIC DNA]</scope>
    <source>
        <strain evidence="2">JCM 30331</strain>
    </source>
</reference>
<keyword evidence="2" id="KW-1185">Reference proteome</keyword>
<protein>
    <submittedName>
        <fullName evidence="1">Uncharacterized protein</fullName>
    </submittedName>
</protein>
<dbReference type="Proteomes" id="UP000647587">
    <property type="component" value="Unassembled WGS sequence"/>
</dbReference>
<accession>A0ABQ2F391</accession>
<proteinExistence type="predicted"/>
<comment type="caution">
    <text evidence="1">The sequence shown here is derived from an EMBL/GenBank/DDBJ whole genome shotgun (WGS) entry which is preliminary data.</text>
</comment>
<evidence type="ECO:0000313" key="1">
    <source>
        <dbReference type="EMBL" id="GGK42864.1"/>
    </source>
</evidence>